<protein>
    <submittedName>
        <fullName evidence="1">Class I SAM-dependent methyltransferase</fullName>
    </submittedName>
</protein>
<evidence type="ECO:0000313" key="2">
    <source>
        <dbReference type="Proteomes" id="UP000324285"/>
    </source>
</evidence>
<keyword evidence="1" id="KW-0808">Transferase</keyword>
<gene>
    <name evidence="1" type="ORF">E4T21_13515</name>
</gene>
<dbReference type="Pfam" id="PF13489">
    <property type="entry name" value="Methyltransf_23"/>
    <property type="match status" value="1"/>
</dbReference>
<dbReference type="RefSeq" id="WP_149285574.1">
    <property type="nucleotide sequence ID" value="NZ_CP038437.2"/>
</dbReference>
<dbReference type="GO" id="GO:0032259">
    <property type="term" value="P:methylation"/>
    <property type="evidence" value="ECO:0007669"/>
    <property type="project" value="UniProtKB-KW"/>
</dbReference>
<dbReference type="Gene3D" id="3.40.50.150">
    <property type="entry name" value="Vaccinia Virus protein VP39"/>
    <property type="match status" value="1"/>
</dbReference>
<dbReference type="EMBL" id="CP038437">
    <property type="protein sequence ID" value="QEM82450.1"/>
    <property type="molecule type" value="Genomic_DNA"/>
</dbReference>
<dbReference type="Proteomes" id="UP000324285">
    <property type="component" value="Chromosome"/>
</dbReference>
<keyword evidence="1" id="KW-0489">Methyltransferase</keyword>
<dbReference type="KEGG" id="hbh:E4T21_13515"/>
<name>A0A5C1NHW1_9GAMM</name>
<organism evidence="1 2">
    <name type="scientific">Halomonas binhaiensis</name>
    <dbReference type="NCBI Taxonomy" id="2562282"/>
    <lineage>
        <taxon>Bacteria</taxon>
        <taxon>Pseudomonadati</taxon>
        <taxon>Pseudomonadota</taxon>
        <taxon>Gammaproteobacteria</taxon>
        <taxon>Oceanospirillales</taxon>
        <taxon>Halomonadaceae</taxon>
        <taxon>Halomonas</taxon>
    </lineage>
</organism>
<sequence>MPACPLCSSNATYHFHRNAQRDYFRCRVCDLIAVPPNQRLGSEAEKAVYDQHDNRPDDPRYRAFLSRLFIPLSQRLEAGAEGLDFGAGPGPTLSLMFAEAGFPTQIHDPFFHPNSVALTQQHDFITASEVVEHLFAPGEVLGALVKCLKPGGWLGVMTKRTPADFAAWHYKQDPTHVVFFSEASFVWLARKHDLDLIFFGPDVVLLRRP</sequence>
<evidence type="ECO:0000313" key="1">
    <source>
        <dbReference type="EMBL" id="QEM82450.1"/>
    </source>
</evidence>
<dbReference type="OrthoDB" id="9791944at2"/>
<proteinExistence type="predicted"/>
<dbReference type="GO" id="GO:0008168">
    <property type="term" value="F:methyltransferase activity"/>
    <property type="evidence" value="ECO:0007669"/>
    <property type="project" value="UniProtKB-KW"/>
</dbReference>
<keyword evidence="2" id="KW-1185">Reference proteome</keyword>
<dbReference type="InterPro" id="IPR029063">
    <property type="entry name" value="SAM-dependent_MTases_sf"/>
</dbReference>
<reference evidence="1" key="1">
    <citation type="submission" date="2021-02" db="EMBL/GenBank/DDBJ databases">
        <title>Strain Y2R2, a novel species of the genus Halomonas.</title>
        <authorList>
            <person name="Huang H."/>
        </authorList>
    </citation>
    <scope>NUCLEOTIDE SEQUENCE</scope>
    <source>
        <strain evidence="1">Y2R2</strain>
    </source>
</reference>
<accession>A0A5C1NHW1</accession>
<dbReference type="SUPFAM" id="SSF53335">
    <property type="entry name" value="S-adenosyl-L-methionine-dependent methyltransferases"/>
    <property type="match status" value="1"/>
</dbReference>
<dbReference type="AlphaFoldDB" id="A0A5C1NHW1"/>